<feature type="domain" description="Pyruvate carboxyltransferase" evidence="4">
    <location>
        <begin position="11"/>
        <end position="279"/>
    </location>
</feature>
<dbReference type="AlphaFoldDB" id="A0A160TRI0"/>
<dbReference type="InterPro" id="IPR043594">
    <property type="entry name" value="HMGL"/>
</dbReference>
<keyword evidence="3 5" id="KW-0456">Lyase</keyword>
<dbReference type="InterPro" id="IPR013785">
    <property type="entry name" value="Aldolase_TIM"/>
</dbReference>
<evidence type="ECO:0000256" key="2">
    <source>
        <dbReference type="ARBA" id="ARBA00022723"/>
    </source>
</evidence>
<dbReference type="InterPro" id="IPR000891">
    <property type="entry name" value="PYR_CT"/>
</dbReference>
<dbReference type="EMBL" id="CZRL01000052">
    <property type="protein sequence ID" value="CUS51084.1"/>
    <property type="molecule type" value="Genomic_DNA"/>
</dbReference>
<reference evidence="5" key="1">
    <citation type="submission" date="2015-10" db="EMBL/GenBank/DDBJ databases">
        <authorList>
            <person name="Gilbert D.G."/>
        </authorList>
    </citation>
    <scope>NUCLEOTIDE SEQUENCE</scope>
</reference>
<dbReference type="PANTHER" id="PTHR42738:SF7">
    <property type="entry name" value="HYDROXYMETHYLGLUTARYL-COA LYASE"/>
    <property type="match status" value="1"/>
</dbReference>
<evidence type="ECO:0000313" key="5">
    <source>
        <dbReference type="EMBL" id="CUS51084.1"/>
    </source>
</evidence>
<sequence length="318" mass="33395">MTASSSGKGNVCVCDVAARDGLQSEKRIWSVNERVELINRLASTGIQRIEAVSFVNPKRVPQMADAEKVMAQIERKADVRIAGLALNMKGVERALDAGVDEVRYVVVASETFNQKNQGASIAETMTGLESIADRVKASGKVFSAVIGASFGCPFEGEVATSAVVDIGIRLGVLGVDEILLADTIGCAVPSQVRERVGALQSALEDSTAVGCHFHNTRNTGIANAVAAVESGVRILDASVGGIGGCPFAPRATGNISTEDLVYVLRNMGYETGIDLPQLIDVAAWVEGYFDDPLPGQVMKAGLFPDDVIARQAATSVQA</sequence>
<dbReference type="SUPFAM" id="SSF51569">
    <property type="entry name" value="Aldolase"/>
    <property type="match status" value="1"/>
</dbReference>
<dbReference type="Gene3D" id="3.20.20.70">
    <property type="entry name" value="Aldolase class I"/>
    <property type="match status" value="1"/>
</dbReference>
<dbReference type="FunFam" id="3.20.20.70:FF:000071">
    <property type="entry name" value="Hydroxymethylglutaryl-CoA lyase"/>
    <property type="match status" value="1"/>
</dbReference>
<dbReference type="CDD" id="cd07938">
    <property type="entry name" value="DRE_TIM_HMGL"/>
    <property type="match status" value="1"/>
</dbReference>
<keyword evidence="2" id="KW-0479">Metal-binding</keyword>
<dbReference type="GO" id="GO:0046872">
    <property type="term" value="F:metal ion binding"/>
    <property type="evidence" value="ECO:0007669"/>
    <property type="project" value="UniProtKB-KW"/>
</dbReference>
<dbReference type="PROSITE" id="PS50991">
    <property type="entry name" value="PYR_CT"/>
    <property type="match status" value="1"/>
</dbReference>
<gene>
    <name evidence="5" type="ORF">MGWOODY_XGa219</name>
</gene>
<comment type="similarity">
    <text evidence="1">Belongs to the HMG-CoA lyase family.</text>
</comment>
<accession>A0A160TRI0</accession>
<dbReference type="EC" id="4.1.3.4" evidence="5"/>
<organism evidence="5">
    <name type="scientific">hydrothermal vent metagenome</name>
    <dbReference type="NCBI Taxonomy" id="652676"/>
    <lineage>
        <taxon>unclassified sequences</taxon>
        <taxon>metagenomes</taxon>
        <taxon>ecological metagenomes</taxon>
    </lineage>
</organism>
<dbReference type="PANTHER" id="PTHR42738">
    <property type="entry name" value="HYDROXYMETHYLGLUTARYL-COA LYASE"/>
    <property type="match status" value="1"/>
</dbReference>
<evidence type="ECO:0000259" key="4">
    <source>
        <dbReference type="PROSITE" id="PS50991"/>
    </source>
</evidence>
<dbReference type="Pfam" id="PF00682">
    <property type="entry name" value="HMGL-like"/>
    <property type="match status" value="1"/>
</dbReference>
<dbReference type="GO" id="GO:0006552">
    <property type="term" value="P:L-leucine catabolic process"/>
    <property type="evidence" value="ECO:0007669"/>
    <property type="project" value="TreeGrafter"/>
</dbReference>
<proteinExistence type="inferred from homology"/>
<evidence type="ECO:0000256" key="1">
    <source>
        <dbReference type="ARBA" id="ARBA00009405"/>
    </source>
</evidence>
<dbReference type="NCBIfam" id="NF004283">
    <property type="entry name" value="PRK05692.1"/>
    <property type="match status" value="1"/>
</dbReference>
<name>A0A160TRI0_9ZZZZ</name>
<dbReference type="GO" id="GO:0046951">
    <property type="term" value="P:ketone body biosynthetic process"/>
    <property type="evidence" value="ECO:0007669"/>
    <property type="project" value="TreeGrafter"/>
</dbReference>
<protein>
    <submittedName>
        <fullName evidence="5">Hydroxymethylglutaryl-CoA lyase</fullName>
        <ecNumber evidence="5">4.1.3.4</ecNumber>
    </submittedName>
</protein>
<dbReference type="GO" id="GO:0004419">
    <property type="term" value="F:hydroxymethylglutaryl-CoA lyase activity"/>
    <property type="evidence" value="ECO:0007669"/>
    <property type="project" value="UniProtKB-EC"/>
</dbReference>
<evidence type="ECO:0000256" key="3">
    <source>
        <dbReference type="ARBA" id="ARBA00023239"/>
    </source>
</evidence>